<dbReference type="EMBL" id="SMTG01000002">
    <property type="protein sequence ID" value="TDK33794.1"/>
    <property type="molecule type" value="Genomic_DNA"/>
</dbReference>
<proteinExistence type="predicted"/>
<evidence type="ECO:0000313" key="3">
    <source>
        <dbReference type="EMBL" id="TDK33794.1"/>
    </source>
</evidence>
<keyword evidence="2" id="KW-0732">Signal</keyword>
<accession>A0A4R5UEQ1</accession>
<dbReference type="Proteomes" id="UP000295543">
    <property type="component" value="Unassembled WGS sequence"/>
</dbReference>
<feature type="compositionally biased region" description="Polar residues" evidence="1">
    <location>
        <begin position="110"/>
        <end position="121"/>
    </location>
</feature>
<keyword evidence="4" id="KW-1185">Reference proteome</keyword>
<feature type="signal peptide" evidence="2">
    <location>
        <begin position="1"/>
        <end position="24"/>
    </location>
</feature>
<evidence type="ECO:0000256" key="1">
    <source>
        <dbReference type="SAM" id="MobiDB-lite"/>
    </source>
</evidence>
<feature type="chain" id="PRO_5020236372" description="Secreted protein" evidence="2">
    <location>
        <begin position="25"/>
        <end position="283"/>
    </location>
</feature>
<evidence type="ECO:0000313" key="4">
    <source>
        <dbReference type="Proteomes" id="UP000295543"/>
    </source>
</evidence>
<dbReference type="OrthoDB" id="5939597at2"/>
<organism evidence="3 4">
    <name type="scientific">Luteimonas terrae</name>
    <dbReference type="NCBI Taxonomy" id="1530191"/>
    <lineage>
        <taxon>Bacteria</taxon>
        <taxon>Pseudomonadati</taxon>
        <taxon>Pseudomonadota</taxon>
        <taxon>Gammaproteobacteria</taxon>
        <taxon>Lysobacterales</taxon>
        <taxon>Lysobacteraceae</taxon>
        <taxon>Luteimonas</taxon>
    </lineage>
</organism>
<protein>
    <recommendedName>
        <fullName evidence="5">Secreted protein</fullName>
    </recommendedName>
</protein>
<evidence type="ECO:0008006" key="5">
    <source>
        <dbReference type="Google" id="ProtNLM"/>
    </source>
</evidence>
<name>A0A4R5UEQ1_9GAMM</name>
<sequence>MRLPVTRLMLALGLALAAASGASAQEKRNQTVLPVLDTSGKVEAFLVLEPASANPASRRWRFGDNQFDAAFGLEAGSSLALLCSPGSSFNGAVSSLARNCQLASVGDGTSGNRRASATASMSRPGGGVGLSFGEGRETLPAWLSPSRAASAGEVDVHDLTVFAKKDVGDDAYVSLAGTLAKATLIPSAAAPANLSDHWTSRSLSVGGGIGRFSANIVGQVVDTPGLPKWEGVGLGVSWRTPWSGQLTVGADNVITRGKNPFSKMTENADDEGAVPYIRYQQDL</sequence>
<evidence type="ECO:0000256" key="2">
    <source>
        <dbReference type="SAM" id="SignalP"/>
    </source>
</evidence>
<comment type="caution">
    <text evidence="3">The sequence shown here is derived from an EMBL/GenBank/DDBJ whole genome shotgun (WGS) entry which is preliminary data.</text>
</comment>
<feature type="region of interest" description="Disordered" evidence="1">
    <location>
        <begin position="106"/>
        <end position="129"/>
    </location>
</feature>
<dbReference type="RefSeq" id="WP_055249386.1">
    <property type="nucleotide sequence ID" value="NZ_SMTG01000002.1"/>
</dbReference>
<dbReference type="AlphaFoldDB" id="A0A4R5UEQ1"/>
<reference evidence="3 4" key="1">
    <citation type="submission" date="2019-03" db="EMBL/GenBank/DDBJ databases">
        <title>Luteimonas zhaokaii sp.nov., isolated from the rectal contents of Plateau pika in Yushu, Qinghai Province, China.</title>
        <authorList>
            <person name="Zhang G."/>
        </authorList>
    </citation>
    <scope>NUCLEOTIDE SEQUENCE [LARGE SCALE GENOMIC DNA]</scope>
    <source>
        <strain evidence="3 4">THG-MD21</strain>
    </source>
</reference>
<gene>
    <name evidence="3" type="ORF">E2F49_07355</name>
</gene>